<proteinExistence type="predicted"/>
<name>C4NTC7_9CAUD</name>
<evidence type="ECO:0000313" key="2">
    <source>
        <dbReference type="Proteomes" id="UP000002342"/>
    </source>
</evidence>
<protein>
    <submittedName>
        <fullName evidence="1">Uncharacterized protein</fullName>
    </submittedName>
</protein>
<dbReference type="Proteomes" id="UP000002342">
    <property type="component" value="Segment"/>
</dbReference>
<evidence type="ECO:0000313" key="1">
    <source>
        <dbReference type="EMBL" id="ACL81393.1"/>
    </source>
</evidence>
<dbReference type="OrthoDB" id="22081at10239"/>
<reference evidence="1 2" key="1">
    <citation type="journal article" date="2009" name="Environ. Microbiol.">
        <title>Genome sequences of two novel phages infecting marine roseobacters.</title>
        <authorList>
            <person name="Zhao Y."/>
            <person name="Wang K."/>
            <person name="Jiao N."/>
            <person name="Chen F."/>
        </authorList>
    </citation>
    <scope>NUCLEOTIDE SEQUENCE</scope>
    <source>
        <strain evidence="1">EE36P1</strain>
    </source>
</reference>
<dbReference type="EMBL" id="FJ591094">
    <property type="protein sequence ID" value="ACL81393.1"/>
    <property type="molecule type" value="Genomic_DNA"/>
</dbReference>
<accession>C4NTC7</accession>
<sequence>MSEHNKSGLRWWIFNRFGPPEVQNLIDHIDNMTQDGSDIVIYQSGEFSFSVKTSNNQDLDPLIFPTPQERASFQAGLSYGVGLMGGTTAMLTKDDFEIIEQMSKKSTHGGGGHHNN</sequence>
<dbReference type="GeneID" id="7874780"/>
<organism evidence="1 2">
    <name type="scientific">Sulfitobacter phage EE36phi1</name>
    <dbReference type="NCBI Taxonomy" id="490913"/>
    <lineage>
        <taxon>Viruses</taxon>
        <taxon>Duplodnaviria</taxon>
        <taxon>Heunggongvirae</taxon>
        <taxon>Uroviricota</taxon>
        <taxon>Caudoviricetes</taxon>
        <taxon>Schitoviridae</taxon>
        <taxon>Rhodovirinae</taxon>
        <taxon>Aorunvirus</taxon>
        <taxon>Aorunvirus EE36phi1</taxon>
    </lineage>
</organism>
<dbReference type="RefSeq" id="YP_002898975.1">
    <property type="nucleotide sequence ID" value="NC_012696.1"/>
</dbReference>
<keyword evidence="2" id="KW-1185">Reference proteome</keyword>
<dbReference type="KEGG" id="vg:7874780"/>